<evidence type="ECO:0000313" key="2">
    <source>
        <dbReference type="EMBL" id="CAE8646232.1"/>
    </source>
</evidence>
<organism evidence="2 3">
    <name type="scientific">Polarella glacialis</name>
    <name type="common">Dinoflagellate</name>
    <dbReference type="NCBI Taxonomy" id="89957"/>
    <lineage>
        <taxon>Eukaryota</taxon>
        <taxon>Sar</taxon>
        <taxon>Alveolata</taxon>
        <taxon>Dinophyceae</taxon>
        <taxon>Suessiales</taxon>
        <taxon>Suessiaceae</taxon>
        <taxon>Polarella</taxon>
    </lineage>
</organism>
<protein>
    <submittedName>
        <fullName evidence="2">Uncharacterized protein</fullName>
    </submittedName>
</protein>
<feature type="compositionally biased region" description="Low complexity" evidence="1">
    <location>
        <begin position="156"/>
        <end position="173"/>
    </location>
</feature>
<name>A0A813I6M2_POLGL</name>
<evidence type="ECO:0000313" key="3">
    <source>
        <dbReference type="Proteomes" id="UP000626109"/>
    </source>
</evidence>
<evidence type="ECO:0000256" key="1">
    <source>
        <dbReference type="SAM" id="MobiDB-lite"/>
    </source>
</evidence>
<feature type="region of interest" description="Disordered" evidence="1">
    <location>
        <begin position="150"/>
        <end position="179"/>
    </location>
</feature>
<comment type="caution">
    <text evidence="2">The sequence shown here is derived from an EMBL/GenBank/DDBJ whole genome shotgun (WGS) entry which is preliminary data.</text>
</comment>
<gene>
    <name evidence="2" type="ORF">PGLA2088_LOCUS4621</name>
</gene>
<reference evidence="2" key="1">
    <citation type="submission" date="2021-02" db="EMBL/GenBank/DDBJ databases">
        <authorList>
            <person name="Dougan E. K."/>
            <person name="Rhodes N."/>
            <person name="Thang M."/>
            <person name="Chan C."/>
        </authorList>
    </citation>
    <scope>NUCLEOTIDE SEQUENCE</scope>
</reference>
<proteinExistence type="predicted"/>
<sequence>MGQCESCGGFVQTLRNGFQPRGSAVADAPRTTATSSTSTVEQQQQQQQLQQLQQPLGDAPTPDEALRKALQAFNVAGAVLARQAACAACAQQVGAQEEDWEQQFLRWSLASSTGEDVWLAAFGIVEAILCGVNEQLPGVVKAADFKEGASCRGGSQQQQHQQHQQHQQKQQQQPALSSRGDGTVASITVRFALPEIFGEFATRSRMGAEIRLEEEVCFALRAPPAEFFSEPLVLEVFGLEFPGLPGTGALRSALLSSLGEENFNRSTVYQWWQQHKEDFPFESSKLRRVHESLAQYYLPTYVFEKAFWGYLNAPPVGSSHLEKFEIYNDGAGGGLRVSASRGQPPGAAVIDALCREVLLQDRLLGEQFAPSSMNFLAMTHGRAVGQQGADSKAVHCGQALGSRLAAVGPDMAVRGRKSDGKTIW</sequence>
<accession>A0A813I6M2</accession>
<dbReference type="EMBL" id="CAJNNW010004233">
    <property type="protein sequence ID" value="CAE8646232.1"/>
    <property type="molecule type" value="Genomic_DNA"/>
</dbReference>
<dbReference type="AlphaFoldDB" id="A0A813I6M2"/>
<dbReference type="Proteomes" id="UP000626109">
    <property type="component" value="Unassembled WGS sequence"/>
</dbReference>